<proteinExistence type="predicted"/>
<comment type="caution">
    <text evidence="3">The sequence shown here is derived from an EMBL/GenBank/DDBJ whole genome shotgun (WGS) entry which is preliminary data.</text>
</comment>
<evidence type="ECO:0000256" key="2">
    <source>
        <dbReference type="SAM" id="SignalP"/>
    </source>
</evidence>
<feature type="chain" id="PRO_5032353179" evidence="2">
    <location>
        <begin position="23"/>
        <end position="155"/>
    </location>
</feature>
<dbReference type="RefSeq" id="WP_184485501.1">
    <property type="nucleotide sequence ID" value="NZ_JAAEDJ010000032.1"/>
</dbReference>
<sequence>MPRILIPAIAMGLALLSLPAAAATVSTAWARLPSNNQEDCLATASRAVEGVGFRASISQDRQTVFGWRGEEALTVRCISGHGVAVVFSWVSDQSNDSSQLVEAVTQALRRGAAPPTGGNLGGGGTFGSGGGGTLGGGGGGFGQVPGGFGGGPVKR</sequence>
<dbReference type="EMBL" id="JACIJE010000007">
    <property type="protein sequence ID" value="MBB5690576.1"/>
    <property type="molecule type" value="Genomic_DNA"/>
</dbReference>
<dbReference type="Proteomes" id="UP000562254">
    <property type="component" value="Unassembled WGS sequence"/>
</dbReference>
<reference evidence="3 4" key="1">
    <citation type="submission" date="2020-08" db="EMBL/GenBank/DDBJ databases">
        <title>Genomic Encyclopedia of Type Strains, Phase IV (KMG-IV): sequencing the most valuable type-strain genomes for metagenomic binning, comparative biology and taxonomic classification.</title>
        <authorList>
            <person name="Goeker M."/>
        </authorList>
    </citation>
    <scope>NUCLEOTIDE SEQUENCE [LARGE SCALE GENOMIC DNA]</scope>
    <source>
        <strain evidence="3 4">DSM 25895</strain>
    </source>
</reference>
<keyword evidence="2" id="KW-0732">Signal</keyword>
<evidence type="ECO:0000313" key="4">
    <source>
        <dbReference type="Proteomes" id="UP000562254"/>
    </source>
</evidence>
<feature type="compositionally biased region" description="Gly residues" evidence="1">
    <location>
        <begin position="118"/>
        <end position="155"/>
    </location>
</feature>
<protein>
    <submittedName>
        <fullName evidence="3">Uncharacterized protein</fullName>
    </submittedName>
</protein>
<organism evidence="3 4">
    <name type="scientific">Neoroseomonas alkaliterrae</name>
    <dbReference type="NCBI Taxonomy" id="1452450"/>
    <lineage>
        <taxon>Bacteria</taxon>
        <taxon>Pseudomonadati</taxon>
        <taxon>Pseudomonadota</taxon>
        <taxon>Alphaproteobacteria</taxon>
        <taxon>Acetobacterales</taxon>
        <taxon>Acetobacteraceae</taxon>
        <taxon>Neoroseomonas</taxon>
    </lineage>
</organism>
<feature type="region of interest" description="Disordered" evidence="1">
    <location>
        <begin position="112"/>
        <end position="155"/>
    </location>
</feature>
<evidence type="ECO:0000313" key="3">
    <source>
        <dbReference type="EMBL" id="MBB5690576.1"/>
    </source>
</evidence>
<accession>A0A840XRM1</accession>
<name>A0A840XRM1_9PROT</name>
<keyword evidence="4" id="KW-1185">Reference proteome</keyword>
<gene>
    <name evidence="3" type="ORF">FHS88_002711</name>
</gene>
<feature type="signal peptide" evidence="2">
    <location>
        <begin position="1"/>
        <end position="22"/>
    </location>
</feature>
<dbReference type="AlphaFoldDB" id="A0A840XRM1"/>
<evidence type="ECO:0000256" key="1">
    <source>
        <dbReference type="SAM" id="MobiDB-lite"/>
    </source>
</evidence>